<accession>A0A0R3SL96</accession>
<evidence type="ECO:0000313" key="4">
    <source>
        <dbReference type="WBParaSite" id="HDID_0000571101-mRNA-1"/>
    </source>
</evidence>
<feature type="transmembrane region" description="Helical" evidence="1">
    <location>
        <begin position="85"/>
        <end position="102"/>
    </location>
</feature>
<dbReference type="WBParaSite" id="HDID_0000571101-mRNA-1">
    <property type="protein sequence ID" value="HDID_0000571101-mRNA-1"/>
    <property type="gene ID" value="HDID_0000571101"/>
</dbReference>
<reference evidence="4" key="1">
    <citation type="submission" date="2017-02" db="UniProtKB">
        <authorList>
            <consortium name="WormBaseParasite"/>
        </authorList>
    </citation>
    <scope>IDENTIFICATION</scope>
</reference>
<dbReference type="Proteomes" id="UP000274504">
    <property type="component" value="Unassembled WGS sequence"/>
</dbReference>
<keyword evidence="1" id="KW-1133">Transmembrane helix</keyword>
<evidence type="ECO:0000313" key="2">
    <source>
        <dbReference type="EMBL" id="VDL58027.1"/>
    </source>
</evidence>
<name>A0A0R3SL96_HYMDI</name>
<reference evidence="2 3" key="2">
    <citation type="submission" date="2018-11" db="EMBL/GenBank/DDBJ databases">
        <authorList>
            <consortium name="Pathogen Informatics"/>
        </authorList>
    </citation>
    <scope>NUCLEOTIDE SEQUENCE [LARGE SCALE GENOMIC DNA]</scope>
</reference>
<keyword evidence="1" id="KW-0812">Transmembrane</keyword>
<protein>
    <submittedName>
        <fullName evidence="4">DUF5739 domain-containing protein</fullName>
    </submittedName>
</protein>
<dbReference type="EMBL" id="UYSG01003262">
    <property type="protein sequence ID" value="VDL58027.1"/>
    <property type="molecule type" value="Genomic_DNA"/>
</dbReference>
<dbReference type="AlphaFoldDB" id="A0A0R3SL96"/>
<dbReference type="OrthoDB" id="5983381at2759"/>
<evidence type="ECO:0000256" key="1">
    <source>
        <dbReference type="SAM" id="Phobius"/>
    </source>
</evidence>
<sequence>MLEIKEKRYQDHFFINFFTNCPQMQPAPFHESHEVKLLGRPLFREGASAFMLNSGVESAPMYFQGVLTEFTFHTGQDAIKAPCKSVEVTFFFCLILFWFSYIDLSMEFKT</sequence>
<proteinExistence type="predicted"/>
<evidence type="ECO:0000313" key="3">
    <source>
        <dbReference type="Proteomes" id="UP000274504"/>
    </source>
</evidence>
<gene>
    <name evidence="2" type="ORF">HDID_LOCUS5709</name>
</gene>
<organism evidence="4">
    <name type="scientific">Hymenolepis diminuta</name>
    <name type="common">Rat tapeworm</name>
    <dbReference type="NCBI Taxonomy" id="6216"/>
    <lineage>
        <taxon>Eukaryota</taxon>
        <taxon>Metazoa</taxon>
        <taxon>Spiralia</taxon>
        <taxon>Lophotrochozoa</taxon>
        <taxon>Platyhelminthes</taxon>
        <taxon>Cestoda</taxon>
        <taxon>Eucestoda</taxon>
        <taxon>Cyclophyllidea</taxon>
        <taxon>Hymenolepididae</taxon>
        <taxon>Hymenolepis</taxon>
    </lineage>
</organism>
<keyword evidence="1" id="KW-0472">Membrane</keyword>
<dbReference type="STRING" id="6216.A0A0R3SL96"/>